<evidence type="ECO:0000313" key="1">
    <source>
        <dbReference type="EMBL" id="MBR1135427.1"/>
    </source>
</evidence>
<organism evidence="1 2">
    <name type="scientific">Bradyrhizobium denitrificans</name>
    <dbReference type="NCBI Taxonomy" id="2734912"/>
    <lineage>
        <taxon>Bacteria</taxon>
        <taxon>Pseudomonadati</taxon>
        <taxon>Pseudomonadota</taxon>
        <taxon>Alphaproteobacteria</taxon>
        <taxon>Hyphomicrobiales</taxon>
        <taxon>Nitrobacteraceae</taxon>
        <taxon>Bradyrhizobium</taxon>
    </lineage>
</organism>
<reference evidence="2" key="1">
    <citation type="journal article" date="2021" name="ISME J.">
        <title>Evolutionary origin and ecological implication of a unique nif island in free-living Bradyrhizobium lineages.</title>
        <authorList>
            <person name="Tao J."/>
        </authorList>
    </citation>
    <scope>NUCLEOTIDE SEQUENCE [LARGE SCALE GENOMIC DNA]</scope>
    <source>
        <strain evidence="2">SZCCT0094</strain>
    </source>
</reference>
<dbReference type="EMBL" id="JAFCLK010000005">
    <property type="protein sequence ID" value="MBR1135427.1"/>
    <property type="molecule type" value="Genomic_DNA"/>
</dbReference>
<keyword evidence="2" id="KW-1185">Reference proteome</keyword>
<proteinExistence type="predicted"/>
<protein>
    <submittedName>
        <fullName evidence="1">Uncharacterized protein</fullName>
    </submittedName>
</protein>
<gene>
    <name evidence="1" type="ORF">JQ619_06600</name>
</gene>
<name>A0ABS5G294_9BRAD</name>
<evidence type="ECO:0000313" key="2">
    <source>
        <dbReference type="Proteomes" id="UP001314635"/>
    </source>
</evidence>
<dbReference type="RefSeq" id="WP_012041173.1">
    <property type="nucleotide sequence ID" value="NZ_JABFDP010000001.1"/>
</dbReference>
<accession>A0ABS5G294</accession>
<dbReference type="Proteomes" id="UP001314635">
    <property type="component" value="Unassembled WGS sequence"/>
</dbReference>
<comment type="caution">
    <text evidence="1">The sequence shown here is derived from an EMBL/GenBank/DDBJ whole genome shotgun (WGS) entry which is preliminary data.</text>
</comment>
<sequence>MFRLNLGGGAVAFETEGEADRIGSVDPAELTRREWPPEVVANIRRYQERLAHPAVTSVADEPESGG</sequence>